<reference evidence="11 12" key="1">
    <citation type="submission" date="2017-07" db="EMBL/GenBank/DDBJ databases">
        <title>Amycolatopsis antarcticus sp. nov., isolated from the surface of an Antarcticus brown macroalga.</title>
        <authorList>
            <person name="Wang J."/>
            <person name="Leiva S."/>
            <person name="Huang J."/>
            <person name="Huang Y."/>
        </authorList>
    </citation>
    <scope>NUCLEOTIDE SEQUENCE [LARGE SCALE GENOMIC DNA]</scope>
    <source>
        <strain evidence="11 12">AU-G6</strain>
    </source>
</reference>
<evidence type="ECO:0000313" key="11">
    <source>
        <dbReference type="EMBL" id="OZM70816.1"/>
    </source>
</evidence>
<keyword evidence="4 10" id="KW-0349">Heme</keyword>
<keyword evidence="7 10" id="KW-0408">Iron</keyword>
<dbReference type="Gene3D" id="1.10.630.10">
    <property type="entry name" value="Cytochrome P450"/>
    <property type="match status" value="1"/>
</dbReference>
<comment type="cofactor">
    <cofactor evidence="1">
        <name>heme</name>
        <dbReference type="ChEBI" id="CHEBI:30413"/>
    </cofactor>
</comment>
<dbReference type="PANTHER" id="PTHR46696:SF5">
    <property type="entry name" value="CYTOCHROME P450 BJ-1"/>
    <property type="match status" value="1"/>
</dbReference>
<keyword evidence="8 10" id="KW-0503">Monooxygenase</keyword>
<evidence type="ECO:0000256" key="2">
    <source>
        <dbReference type="ARBA" id="ARBA00004660"/>
    </source>
</evidence>
<dbReference type="PRINTS" id="PR00359">
    <property type="entry name" value="BP450"/>
</dbReference>
<name>A0A263CZU0_9PSEU</name>
<dbReference type="CDD" id="cd11030">
    <property type="entry name" value="CYP105-like"/>
    <property type="match status" value="1"/>
</dbReference>
<evidence type="ECO:0000256" key="5">
    <source>
        <dbReference type="ARBA" id="ARBA00022723"/>
    </source>
</evidence>
<dbReference type="InterPro" id="IPR036396">
    <property type="entry name" value="Cyt_P450_sf"/>
</dbReference>
<sequence length="408" mass="44702">MESKAIPLPLPREQVCPFGPPPEIEEIRQSSSLTRVLCPTGIEAWLVTRYADVHEVLGDSRRFSSRVGMAGHLLANQPPDAPVEEGDFNRMDGEDYLRFRRVMAPAISTVKRTELFRPLVRSTVDELLDGLAAEQGPVDLHQKFSNPLTSSIIAELLDVPHGDRELFRDLAKALFDSTIDVEALDAARLPLFGYLHTLVVERMRTPGEDVISVMAAKGKAAERPFTELELTKVAAGFLAAGFDTTAAAISYGILALLRHREQFSLLCDDPSLAPDAAEEILRLLAAGSGMLRVATVDTEVRGTRIAAGDFVVVSAQAANHDPARFTAPDRLDITRTRRQHLAFGHGPHQCPGQHVARMELVAVLAALPRRVPSLRLAEPFSEIEFKKDTAVFGPVRLPVTWDHVLPGS</sequence>
<dbReference type="AlphaFoldDB" id="A0A263CZU0"/>
<dbReference type="InterPro" id="IPR017972">
    <property type="entry name" value="Cyt_P450_CS"/>
</dbReference>
<dbReference type="GO" id="GO:0005506">
    <property type="term" value="F:iron ion binding"/>
    <property type="evidence" value="ECO:0007669"/>
    <property type="project" value="InterPro"/>
</dbReference>
<organism evidence="11 12">
    <name type="scientific">Amycolatopsis antarctica</name>
    <dbReference type="NCBI Taxonomy" id="1854586"/>
    <lineage>
        <taxon>Bacteria</taxon>
        <taxon>Bacillati</taxon>
        <taxon>Actinomycetota</taxon>
        <taxon>Actinomycetes</taxon>
        <taxon>Pseudonocardiales</taxon>
        <taxon>Pseudonocardiaceae</taxon>
        <taxon>Amycolatopsis</taxon>
    </lineage>
</organism>
<accession>A0A263CZU0</accession>
<comment type="pathway">
    <text evidence="2">Antibiotic biosynthesis; vancomycin biosynthesis.</text>
</comment>
<dbReference type="GO" id="GO:0016705">
    <property type="term" value="F:oxidoreductase activity, acting on paired donors, with incorporation or reduction of molecular oxygen"/>
    <property type="evidence" value="ECO:0007669"/>
    <property type="project" value="InterPro"/>
</dbReference>
<evidence type="ECO:0000256" key="3">
    <source>
        <dbReference type="ARBA" id="ARBA00010617"/>
    </source>
</evidence>
<dbReference type="SUPFAM" id="SSF48264">
    <property type="entry name" value="Cytochrome P450"/>
    <property type="match status" value="1"/>
</dbReference>
<dbReference type="OrthoDB" id="3664945at2"/>
<proteinExistence type="inferred from homology"/>
<dbReference type="InterPro" id="IPR001128">
    <property type="entry name" value="Cyt_P450"/>
</dbReference>
<dbReference type="RefSeq" id="WP_094864999.1">
    <property type="nucleotide sequence ID" value="NZ_NKYE01000017.1"/>
</dbReference>
<keyword evidence="5 10" id="KW-0479">Metal-binding</keyword>
<dbReference type="EMBL" id="NKYE01000017">
    <property type="protein sequence ID" value="OZM70816.1"/>
    <property type="molecule type" value="Genomic_DNA"/>
</dbReference>
<dbReference type="PRINTS" id="PR00385">
    <property type="entry name" value="P450"/>
</dbReference>
<comment type="function">
    <text evidence="9">Involved in the coupling of aromatic side chains of the heptapeptide of vancomycin.</text>
</comment>
<keyword evidence="12" id="KW-1185">Reference proteome</keyword>
<dbReference type="PROSITE" id="PS00086">
    <property type="entry name" value="CYTOCHROME_P450"/>
    <property type="match status" value="1"/>
</dbReference>
<dbReference type="GO" id="GO:0004497">
    <property type="term" value="F:monooxygenase activity"/>
    <property type="evidence" value="ECO:0007669"/>
    <property type="project" value="UniProtKB-KW"/>
</dbReference>
<evidence type="ECO:0000256" key="6">
    <source>
        <dbReference type="ARBA" id="ARBA00023002"/>
    </source>
</evidence>
<evidence type="ECO:0000256" key="4">
    <source>
        <dbReference type="ARBA" id="ARBA00022617"/>
    </source>
</evidence>
<evidence type="ECO:0000256" key="9">
    <source>
        <dbReference type="ARBA" id="ARBA00055433"/>
    </source>
</evidence>
<dbReference type="GO" id="GO:0020037">
    <property type="term" value="F:heme binding"/>
    <property type="evidence" value="ECO:0007669"/>
    <property type="project" value="InterPro"/>
</dbReference>
<evidence type="ECO:0000256" key="10">
    <source>
        <dbReference type="RuleBase" id="RU000461"/>
    </source>
</evidence>
<comment type="similarity">
    <text evidence="3 10">Belongs to the cytochrome P450 family.</text>
</comment>
<comment type="caution">
    <text evidence="11">The sequence shown here is derived from an EMBL/GenBank/DDBJ whole genome shotgun (WGS) entry which is preliminary data.</text>
</comment>
<evidence type="ECO:0000313" key="12">
    <source>
        <dbReference type="Proteomes" id="UP000242444"/>
    </source>
</evidence>
<evidence type="ECO:0000256" key="8">
    <source>
        <dbReference type="ARBA" id="ARBA00023033"/>
    </source>
</evidence>
<evidence type="ECO:0000256" key="1">
    <source>
        <dbReference type="ARBA" id="ARBA00001971"/>
    </source>
</evidence>
<protein>
    <submittedName>
        <fullName evidence="11">Cytochrome P450</fullName>
    </submittedName>
</protein>
<dbReference type="InParanoid" id="A0A263CZU0"/>
<evidence type="ECO:0000256" key="7">
    <source>
        <dbReference type="ARBA" id="ARBA00023004"/>
    </source>
</evidence>
<dbReference type="InterPro" id="IPR002397">
    <property type="entry name" value="Cyt_P450_B"/>
</dbReference>
<dbReference type="PANTHER" id="PTHR46696">
    <property type="entry name" value="P450, PUTATIVE (EUROFUNG)-RELATED"/>
    <property type="match status" value="1"/>
</dbReference>
<gene>
    <name evidence="11" type="ORF">CFN78_23125</name>
</gene>
<dbReference type="Proteomes" id="UP000242444">
    <property type="component" value="Unassembled WGS sequence"/>
</dbReference>
<dbReference type="Pfam" id="PF00067">
    <property type="entry name" value="p450"/>
    <property type="match status" value="2"/>
</dbReference>
<keyword evidence="6 10" id="KW-0560">Oxidoreductase</keyword>
<dbReference type="FunFam" id="1.10.630.10:FF:000018">
    <property type="entry name" value="Cytochrome P450 monooxygenase"/>
    <property type="match status" value="1"/>
</dbReference>